<accession>A0AAC8ZMF2</accession>
<protein>
    <submittedName>
        <fullName evidence="2">Uncharacterized protein</fullName>
    </submittedName>
</protein>
<name>A0AAC8ZMF2_9GAMM</name>
<keyword evidence="1" id="KW-1133">Transmembrane helix</keyword>
<keyword evidence="3" id="KW-1185">Reference proteome</keyword>
<evidence type="ECO:0000313" key="3">
    <source>
        <dbReference type="Proteomes" id="UP000242800"/>
    </source>
</evidence>
<dbReference type="KEGG" id="fper:ACH24_00870"/>
<evidence type="ECO:0000313" key="2">
    <source>
        <dbReference type="EMBL" id="ALB01368.1"/>
    </source>
</evidence>
<gene>
    <name evidence="2" type="ORF">ACH24_00870</name>
</gene>
<dbReference type="Proteomes" id="UP000242800">
    <property type="component" value="Chromosome"/>
</dbReference>
<evidence type="ECO:0000256" key="1">
    <source>
        <dbReference type="SAM" id="Phobius"/>
    </source>
</evidence>
<keyword evidence="1" id="KW-0812">Transmembrane</keyword>
<dbReference type="EMBL" id="CP012505">
    <property type="protein sequence ID" value="ALB01368.1"/>
    <property type="molecule type" value="Genomic_DNA"/>
</dbReference>
<proteinExistence type="predicted"/>
<organism evidence="2 3">
    <name type="scientific">Francisella persica ATCC VR-331</name>
    <dbReference type="NCBI Taxonomy" id="1086726"/>
    <lineage>
        <taxon>Bacteria</taxon>
        <taxon>Pseudomonadati</taxon>
        <taxon>Pseudomonadota</taxon>
        <taxon>Gammaproteobacteria</taxon>
        <taxon>Thiotrichales</taxon>
        <taxon>Francisellaceae</taxon>
        <taxon>Francisella</taxon>
    </lineage>
</organism>
<reference evidence="2 3" key="1">
    <citation type="journal article" date="2016" name="Int. J. Syst. Evol. Microbiol.">
        <title>Reclassification of Wolbachia persica as Francisella persica comb. nov. and emended description of the family Francisellaceae.</title>
        <authorList>
            <person name="Larson M.A."/>
            <person name="Nalbantoglu U."/>
            <person name="Sayood K."/>
            <person name="Zentz E.B."/>
            <person name="Cer R.Z."/>
            <person name="Iwen P.C."/>
            <person name="Francesconi S.C."/>
            <person name="Bishop-Lilly K.A."/>
            <person name="Mokashi V.P."/>
            <person name="Sjostedt A."/>
            <person name="Hinrichs S.H."/>
        </authorList>
    </citation>
    <scope>NUCLEOTIDE SEQUENCE [LARGE SCALE GENOMIC DNA]</scope>
    <source>
        <strain evidence="2 3">FSC845</strain>
    </source>
</reference>
<feature type="transmembrane region" description="Helical" evidence="1">
    <location>
        <begin position="32"/>
        <end position="51"/>
    </location>
</feature>
<sequence>MYLLYAKNGKYKYKIINLYLNLDKIYNIKKMVYINFSLSVIIDEAIFYLCLEGIKKRSYIKDAKIREISKCFC</sequence>
<dbReference type="AlphaFoldDB" id="A0AAC8ZMF2"/>
<keyword evidence="1" id="KW-0472">Membrane</keyword>